<protein>
    <submittedName>
        <fullName evidence="2">DNA circularization N-terminal domain-containing protein</fullName>
    </submittedName>
</protein>
<dbReference type="Proteomes" id="UP001379533">
    <property type="component" value="Chromosome"/>
</dbReference>
<dbReference type="Pfam" id="PF07157">
    <property type="entry name" value="DNA_circ_N"/>
    <property type="match status" value="1"/>
</dbReference>
<dbReference type="EMBL" id="CP089982">
    <property type="protein sequence ID" value="WXA99074.1"/>
    <property type="molecule type" value="Genomic_DNA"/>
</dbReference>
<reference evidence="2 3" key="1">
    <citation type="submission" date="2021-12" db="EMBL/GenBank/DDBJ databases">
        <title>Discovery of the Pendulisporaceae a myxobacterial family with distinct sporulation behavior and unique specialized metabolism.</title>
        <authorList>
            <person name="Garcia R."/>
            <person name="Popoff A."/>
            <person name="Bader C.D."/>
            <person name="Loehr J."/>
            <person name="Walesch S."/>
            <person name="Walt C."/>
            <person name="Boldt J."/>
            <person name="Bunk B."/>
            <person name="Haeckl F.J.F.P.J."/>
            <person name="Gunesch A.P."/>
            <person name="Birkelbach J."/>
            <person name="Nuebel U."/>
            <person name="Pietschmann T."/>
            <person name="Bach T."/>
            <person name="Mueller R."/>
        </authorList>
    </citation>
    <scope>NUCLEOTIDE SEQUENCE [LARGE SCALE GENOMIC DNA]</scope>
    <source>
        <strain evidence="2 3">MSr12523</strain>
    </source>
</reference>
<organism evidence="2 3">
    <name type="scientific">Pendulispora brunnea</name>
    <dbReference type="NCBI Taxonomy" id="2905690"/>
    <lineage>
        <taxon>Bacteria</taxon>
        <taxon>Pseudomonadati</taxon>
        <taxon>Myxococcota</taxon>
        <taxon>Myxococcia</taxon>
        <taxon>Myxococcales</taxon>
        <taxon>Sorangiineae</taxon>
        <taxon>Pendulisporaceae</taxon>
        <taxon>Pendulispora</taxon>
    </lineage>
</organism>
<name>A0ABZ2KKK6_9BACT</name>
<evidence type="ECO:0000313" key="2">
    <source>
        <dbReference type="EMBL" id="WXA99074.1"/>
    </source>
</evidence>
<accession>A0ABZ2KKK6</accession>
<dbReference type="InterPro" id="IPR009826">
    <property type="entry name" value="DNA_circ_N"/>
</dbReference>
<evidence type="ECO:0000259" key="1">
    <source>
        <dbReference type="Pfam" id="PF07157"/>
    </source>
</evidence>
<gene>
    <name evidence="2" type="ORF">LZC95_19905</name>
</gene>
<evidence type="ECO:0000313" key="3">
    <source>
        <dbReference type="Proteomes" id="UP001379533"/>
    </source>
</evidence>
<sequence>MSASDKLPPASFAGIRYPLESQKIRGGVRHHVHEYPHAAGGAPEKLGRSLYRVSQTAVFLDTFRRYPKLYPYDLDRLRVLFEAQKTDVLVVPGLGPVDAFCISWERDLSAHNRSGERVTFEYIEDQSADFVVEAFTDLSPRSMDTHAAKLARELAMVKADLAARDARNNTGFLAKLQNTLNRIQDTVGRIAAVGDQVGMYGNLLEAELARLTNLCHTFDRVEVLHAPIYFRLLDALHDLWAASIGRTRDLLNTRGRLQTWTVPVTMAIQQASVGIFGDATHTGDLMTLNVISDPFRIAAGTKLRYYPAT</sequence>
<dbReference type="RefSeq" id="WP_394849704.1">
    <property type="nucleotide sequence ID" value="NZ_CP089982.1"/>
</dbReference>
<proteinExistence type="predicted"/>
<keyword evidence="3" id="KW-1185">Reference proteome</keyword>
<feature type="domain" description="DNA circulation N-terminal" evidence="1">
    <location>
        <begin position="7"/>
        <end position="97"/>
    </location>
</feature>